<keyword evidence="7" id="KW-0131">Cell cycle</keyword>
<evidence type="ECO:0000256" key="2">
    <source>
        <dbReference type="ARBA" id="ARBA00006168"/>
    </source>
</evidence>
<dbReference type="GO" id="GO:0006281">
    <property type="term" value="P:DNA repair"/>
    <property type="evidence" value="ECO:0007669"/>
    <property type="project" value="InterPro"/>
</dbReference>
<evidence type="ECO:0000256" key="3">
    <source>
        <dbReference type="ARBA" id="ARBA00022741"/>
    </source>
</evidence>
<keyword evidence="6" id="KW-0539">Nucleus</keyword>
<reference evidence="10 11" key="1">
    <citation type="submission" date="2023-01" db="EMBL/GenBank/DDBJ databases">
        <authorList>
            <person name="Kreplak J."/>
        </authorList>
    </citation>
    <scope>NUCLEOTIDE SEQUENCE [LARGE SCALE GENOMIC DNA]</scope>
</reference>
<dbReference type="Pfam" id="PF00004">
    <property type="entry name" value="AAA"/>
    <property type="match status" value="1"/>
</dbReference>
<dbReference type="InterPro" id="IPR027417">
    <property type="entry name" value="P-loop_NTPase"/>
</dbReference>
<evidence type="ECO:0000259" key="9">
    <source>
        <dbReference type="Pfam" id="PF00004"/>
    </source>
</evidence>
<dbReference type="GO" id="GO:0000077">
    <property type="term" value="P:DNA damage checkpoint signaling"/>
    <property type="evidence" value="ECO:0007669"/>
    <property type="project" value="TreeGrafter"/>
</dbReference>
<evidence type="ECO:0000256" key="4">
    <source>
        <dbReference type="ARBA" id="ARBA00022763"/>
    </source>
</evidence>
<comment type="similarity">
    <text evidence="2">Belongs to the rad17/RAD24 family.</text>
</comment>
<dbReference type="Gene3D" id="1.10.8.60">
    <property type="match status" value="1"/>
</dbReference>
<feature type="region of interest" description="Disordered" evidence="8">
    <location>
        <begin position="1"/>
        <end position="62"/>
    </location>
</feature>
<dbReference type="GO" id="GO:0005524">
    <property type="term" value="F:ATP binding"/>
    <property type="evidence" value="ECO:0007669"/>
    <property type="project" value="UniProtKB-KW"/>
</dbReference>
<dbReference type="Gene3D" id="3.40.50.300">
    <property type="entry name" value="P-loop containing nucleotide triphosphate hydrolases"/>
    <property type="match status" value="1"/>
</dbReference>
<dbReference type="FunFam" id="1.10.8.60:FF:000116">
    <property type="entry name" value="p-loop containing nucleoside triphosphate hydrolase superfamily protein"/>
    <property type="match status" value="1"/>
</dbReference>
<feature type="domain" description="ATPase AAA-type core" evidence="9">
    <location>
        <begin position="364"/>
        <end position="501"/>
    </location>
</feature>
<dbReference type="GO" id="GO:0005634">
    <property type="term" value="C:nucleus"/>
    <property type="evidence" value="ECO:0007669"/>
    <property type="project" value="UniProtKB-SubCell"/>
</dbReference>
<sequence>MNNPCDLATPNSQSVPEKTEELQPSCAPKTTNKKRKSPGLTTPVKKSSRNNTPRKKVLGDGVKGSTLPNVFRKIDLRLEAKLSAEENSKMFAGRQIHPFFSSWKVEKKSRDSAGSEGCLSDAKGESRRTICGPIHVFEEIRDYTSSLDWSGWKFSGNTTVVDCGPESSNLSVMEGSVEPLNFDNFLRGVKPSSASISQNAVSYSDKLSTLSENMKEMSPENSAVLANDQTTCTLKPEDGIVDLEVNDDSTVSGQACIFGKSDAKPPSMFLRERMNSFCHSCEDNAESSLWIHKYKPTKASEVCGNNESLKFLRDWLHLWHERRYQNRKGSSNKDHIGIPNVDSEYNCPGDNHASKDEGSLKNVLLITGPVGSGKSAAVYACAREQGFEVLELNASDWRNGAAVKQYFGDALGSHCVKGLVKHSVSLEKKSMKLLPAPASPNVKAAEEMADDVIEMIAISDDGTHSPGGTSQKLHDINDELASDTVQTLILVEDVDILFPEDRGCIAAIQHIAETAKGPIILTSNSNNASLPINLCRQRVSFSLPLPDELLRHLFMVCGTEEVNFNPLLLEKFIQSCDRDIRKTIMHLQFWLQNKKYSTDKKVQTLYGSLPFDLEAGHKILPKMIPWSFSSELSKLIDNEVSKSIIIAENNSRWEGLVNEELCINDEQNSLDVQCTGTVYLEPKIEVMKRIEPITDCSEFDSQYSAITELSNCSGSPVTSSLQKDQGQLFVMSSVDMDKGPNNRHSVNVHDEAYTRQTHEGNAESFFKFLLNQSYANMSFCELLHSSLEDSEEEHCKYLETTYDACLNKTHKSPDLSRFPEPSFVSKTAKSEVVSSGQLACPVDVSLDNELKPFSFRVCQNLAEVPKDPDLLVNTEIPKSSPRATSQDLTDVNMEITSASVYNTMDECSQTDLKLESKSVDCPSIEIDMVQNSWRKLRDCQTDLKQHATSEQIGAIEVAKLASGLSDLISEADLLFRNHQQKQCGIMEPPIFLADDATFSWYDEQMMMSTVAEHGFCFYAKHIVDAGSKFGFENRVDVTSEMLASTTNIMALGKLSRQDHTKTMSNYTKELLEVNNTRNDKKSSMQYNERRPSLFNVIRSIVPKRSSSTIKGIAFNDVLSSLRQISISEGFRMSQGVKNMRKGRRSARHYLSRGKMMLSPEDISLVCEGDLYRKIYSQYAANMENITVHD</sequence>
<keyword evidence="5" id="KW-0067">ATP-binding</keyword>
<protein>
    <recommendedName>
        <fullName evidence="9">ATPase AAA-type core domain-containing protein</fullName>
    </recommendedName>
</protein>
<dbReference type="Proteomes" id="UP001157006">
    <property type="component" value="Chromosome 3"/>
</dbReference>
<comment type="subcellular location">
    <subcellularLocation>
        <location evidence="1">Nucleus</location>
    </subcellularLocation>
</comment>
<proteinExistence type="inferred from homology"/>
<evidence type="ECO:0000313" key="10">
    <source>
        <dbReference type="EMBL" id="CAI8605542.1"/>
    </source>
</evidence>
<feature type="compositionally biased region" description="Polar residues" evidence="8">
    <location>
        <begin position="1"/>
        <end position="16"/>
    </location>
</feature>
<dbReference type="InterPro" id="IPR003959">
    <property type="entry name" value="ATPase_AAA_core"/>
</dbReference>
<feature type="compositionally biased region" description="Basic residues" evidence="8">
    <location>
        <begin position="46"/>
        <end position="56"/>
    </location>
</feature>
<dbReference type="GO" id="GO:0033314">
    <property type="term" value="P:mitotic DNA replication checkpoint signaling"/>
    <property type="evidence" value="ECO:0007669"/>
    <property type="project" value="TreeGrafter"/>
</dbReference>
<evidence type="ECO:0000256" key="6">
    <source>
        <dbReference type="ARBA" id="ARBA00023242"/>
    </source>
</evidence>
<organism evidence="10 11">
    <name type="scientific">Vicia faba</name>
    <name type="common">Broad bean</name>
    <name type="synonym">Faba vulgaris</name>
    <dbReference type="NCBI Taxonomy" id="3906"/>
    <lineage>
        <taxon>Eukaryota</taxon>
        <taxon>Viridiplantae</taxon>
        <taxon>Streptophyta</taxon>
        <taxon>Embryophyta</taxon>
        <taxon>Tracheophyta</taxon>
        <taxon>Spermatophyta</taxon>
        <taxon>Magnoliopsida</taxon>
        <taxon>eudicotyledons</taxon>
        <taxon>Gunneridae</taxon>
        <taxon>Pentapetalae</taxon>
        <taxon>rosids</taxon>
        <taxon>fabids</taxon>
        <taxon>Fabales</taxon>
        <taxon>Fabaceae</taxon>
        <taxon>Papilionoideae</taxon>
        <taxon>50 kb inversion clade</taxon>
        <taxon>NPAAA clade</taxon>
        <taxon>Hologalegina</taxon>
        <taxon>IRL clade</taxon>
        <taxon>Fabeae</taxon>
        <taxon>Vicia</taxon>
    </lineage>
</organism>
<dbReference type="PANTHER" id="PTHR12172">
    <property type="entry name" value="CELL CYCLE CHECKPOINT PROTEIN RAD17"/>
    <property type="match status" value="1"/>
</dbReference>
<evidence type="ECO:0000313" key="11">
    <source>
        <dbReference type="Proteomes" id="UP001157006"/>
    </source>
</evidence>
<evidence type="ECO:0000256" key="1">
    <source>
        <dbReference type="ARBA" id="ARBA00004123"/>
    </source>
</evidence>
<dbReference type="GO" id="GO:0016887">
    <property type="term" value="F:ATP hydrolysis activity"/>
    <property type="evidence" value="ECO:0007669"/>
    <property type="project" value="InterPro"/>
</dbReference>
<evidence type="ECO:0000256" key="5">
    <source>
        <dbReference type="ARBA" id="ARBA00022840"/>
    </source>
</evidence>
<keyword evidence="4" id="KW-0227">DNA damage</keyword>
<dbReference type="InterPro" id="IPR004582">
    <property type="entry name" value="Checkpoint_prot_Rad17_Rad24"/>
</dbReference>
<dbReference type="SUPFAM" id="SSF52540">
    <property type="entry name" value="P-loop containing nucleoside triphosphate hydrolases"/>
    <property type="match status" value="1"/>
</dbReference>
<evidence type="ECO:0000256" key="8">
    <source>
        <dbReference type="SAM" id="MobiDB-lite"/>
    </source>
</evidence>
<keyword evidence="3" id="KW-0547">Nucleotide-binding</keyword>
<dbReference type="PANTHER" id="PTHR12172:SF4">
    <property type="entry name" value="NUCLEOSIDE TRIPHOSPHATE HYDROLASE SUPERFAMILY PROTEIN, PUTATIVE-RELATED"/>
    <property type="match status" value="1"/>
</dbReference>
<accession>A0AAV1A652</accession>
<keyword evidence="11" id="KW-1185">Reference proteome</keyword>
<dbReference type="GO" id="GO:0003682">
    <property type="term" value="F:chromatin binding"/>
    <property type="evidence" value="ECO:0007669"/>
    <property type="project" value="TreeGrafter"/>
</dbReference>
<gene>
    <name evidence="10" type="ORF">VFH_III188200</name>
</gene>
<dbReference type="EMBL" id="OX451738">
    <property type="protein sequence ID" value="CAI8605542.1"/>
    <property type="molecule type" value="Genomic_DNA"/>
</dbReference>
<evidence type="ECO:0000256" key="7">
    <source>
        <dbReference type="ARBA" id="ARBA00023306"/>
    </source>
</evidence>
<dbReference type="GO" id="GO:0003689">
    <property type="term" value="F:DNA clamp loader activity"/>
    <property type="evidence" value="ECO:0007669"/>
    <property type="project" value="TreeGrafter"/>
</dbReference>
<name>A0AAV1A652_VICFA</name>
<dbReference type="AlphaFoldDB" id="A0AAV1A652"/>